<evidence type="ECO:0000259" key="7">
    <source>
        <dbReference type="Pfam" id="PF02687"/>
    </source>
</evidence>
<dbReference type="GO" id="GO:0005886">
    <property type="term" value="C:plasma membrane"/>
    <property type="evidence" value="ECO:0007669"/>
    <property type="project" value="UniProtKB-SubCell"/>
</dbReference>
<evidence type="ECO:0000256" key="5">
    <source>
        <dbReference type="ARBA" id="ARBA00023136"/>
    </source>
</evidence>
<evidence type="ECO:0000256" key="1">
    <source>
        <dbReference type="ARBA" id="ARBA00004651"/>
    </source>
</evidence>
<name>Q97M26_CLOAB</name>
<keyword evidence="4 6" id="KW-1133">Transmembrane helix</keyword>
<dbReference type="STRING" id="272562.CA_C0374"/>
<feature type="transmembrane region" description="Helical" evidence="6">
    <location>
        <begin position="405"/>
        <end position="422"/>
    </location>
</feature>
<dbReference type="eggNOG" id="COG0577">
    <property type="taxonomic scope" value="Bacteria"/>
</dbReference>
<dbReference type="Proteomes" id="UP000000814">
    <property type="component" value="Chromosome"/>
</dbReference>
<feature type="transmembrane region" description="Helical" evidence="6">
    <location>
        <begin position="199"/>
        <end position="215"/>
    </location>
</feature>
<gene>
    <name evidence="8" type="ordered locus">CA_C0374</name>
</gene>
<feature type="transmembrane region" description="Helical" evidence="6">
    <location>
        <begin position="55"/>
        <end position="74"/>
    </location>
</feature>
<dbReference type="PIR" id="G96945">
    <property type="entry name" value="G96945"/>
</dbReference>
<evidence type="ECO:0000313" key="9">
    <source>
        <dbReference type="Proteomes" id="UP000000814"/>
    </source>
</evidence>
<feature type="transmembrane region" description="Helical" evidence="6">
    <location>
        <begin position="315"/>
        <end position="338"/>
    </location>
</feature>
<dbReference type="PANTHER" id="PTHR46795:SF3">
    <property type="entry name" value="ABC TRANSPORTER PERMEASE"/>
    <property type="match status" value="1"/>
</dbReference>
<feature type="transmembrane region" description="Helical" evidence="6">
    <location>
        <begin position="227"/>
        <end position="248"/>
    </location>
</feature>
<feature type="transmembrane region" description="Helical" evidence="6">
    <location>
        <begin position="372"/>
        <end position="393"/>
    </location>
</feature>
<reference evidence="8 9" key="1">
    <citation type="journal article" date="2001" name="J. Bacteriol.">
        <title>Genome sequence and comparative analysis of the solvent-producing bacterium Clostridium acetobutylicum.</title>
        <authorList>
            <person name="Nolling J."/>
            <person name="Breton G."/>
            <person name="Omelchenko M.V."/>
            <person name="Makarova K.S."/>
            <person name="Zeng Q."/>
            <person name="Gibson R."/>
            <person name="Lee H.M."/>
            <person name="Dubois J."/>
            <person name="Qiu D."/>
            <person name="Hitti J."/>
            <person name="Wolf Y.I."/>
            <person name="Tatusov R.L."/>
            <person name="Sabathe F."/>
            <person name="Doucette-Stamm L."/>
            <person name="Soucaille P."/>
            <person name="Daly M.J."/>
            <person name="Bennett G.N."/>
            <person name="Koonin E.V."/>
            <person name="Smith D.R."/>
        </authorList>
    </citation>
    <scope>NUCLEOTIDE SEQUENCE [LARGE SCALE GENOMIC DNA]</scope>
    <source>
        <strain evidence="9">ATCC 824 / DSM 792 / JCM 1419 / LMG 5710 / VKM B-1787</strain>
    </source>
</reference>
<accession>Q97M26</accession>
<feature type="transmembrane region" description="Helical" evidence="6">
    <location>
        <begin position="109"/>
        <end position="132"/>
    </location>
</feature>
<evidence type="ECO:0000256" key="2">
    <source>
        <dbReference type="ARBA" id="ARBA00022475"/>
    </source>
</evidence>
<feature type="transmembrane region" description="Helical" evidence="6">
    <location>
        <begin position="276"/>
        <end position="295"/>
    </location>
</feature>
<keyword evidence="3 6" id="KW-0812">Transmembrane</keyword>
<sequence length="438" mass="51437">MKYKKVLSNSLKINFFSYVGFIISSSFAIMITFIYSTVTLSTHMPQNNGRTFINYVVKLSIICIIICIGIFITYSYNNYIKWRTDEFKALILIGVTKVELRRLLIMESFILVSVAFIIGASLGIVFSKIFFLSIIKLCGLRNVAFQITYKNYVNVISLFLWMLALMLYRSYKISSFLDAKRLLKYKGTPILMKHENRKLRIFILIVLGCILYKKMSKGFSQNMEFYMTNIFISVFLAYLSSSPFMWIVRKVVKKSKNNIYMQMKSVKSMFEMDKKLTFLLSVMSFIIISYVRINYYTYDTGYQGMSNVFAANKGYFVTFIYVFTILLCFIIFSSIIFCKTSFDIRSVKRLYYKMFIIGITQNEFKRFIRLKLFIIFFKPLILSLFMSVVYIEISNLKFNFSFGTAFIYLVYFISLLIGYFGAEKKYKKEVFNSKGMAI</sequence>
<evidence type="ECO:0000256" key="3">
    <source>
        <dbReference type="ARBA" id="ARBA00022692"/>
    </source>
</evidence>
<proteinExistence type="predicted"/>
<dbReference type="AlphaFoldDB" id="Q97M26"/>
<dbReference type="HOGENOM" id="CLU_625142_0_0_9"/>
<evidence type="ECO:0000313" key="8">
    <source>
        <dbReference type="EMBL" id="AAK78354.1"/>
    </source>
</evidence>
<dbReference type="Pfam" id="PF02687">
    <property type="entry name" value="FtsX"/>
    <property type="match status" value="1"/>
</dbReference>
<dbReference type="EMBL" id="AE001437">
    <property type="protein sequence ID" value="AAK78354.1"/>
    <property type="molecule type" value="Genomic_DNA"/>
</dbReference>
<evidence type="ECO:0000256" key="6">
    <source>
        <dbReference type="SAM" id="Phobius"/>
    </source>
</evidence>
<comment type="subcellular location">
    <subcellularLocation>
        <location evidence="1">Cell membrane</location>
        <topology evidence="1">Multi-pass membrane protein</topology>
    </subcellularLocation>
</comment>
<protein>
    <submittedName>
        <fullName evidence="8">Similar to ABC transporter (Permease)</fullName>
    </submittedName>
</protein>
<dbReference type="KEGG" id="cac:CA_C0374"/>
<keyword evidence="5 6" id="KW-0472">Membrane</keyword>
<feature type="domain" description="ABC3 transporter permease C-terminal" evidence="7">
    <location>
        <begin position="61"/>
        <end position="166"/>
    </location>
</feature>
<feature type="transmembrane region" description="Helical" evidence="6">
    <location>
        <begin position="12"/>
        <end position="35"/>
    </location>
</feature>
<dbReference type="InterPro" id="IPR052536">
    <property type="entry name" value="ABC-4_Integral_Memb_Prot"/>
</dbReference>
<dbReference type="PANTHER" id="PTHR46795">
    <property type="entry name" value="ABC TRANSPORTER PERMEASE-RELATED-RELATED"/>
    <property type="match status" value="1"/>
</dbReference>
<feature type="transmembrane region" description="Helical" evidence="6">
    <location>
        <begin position="152"/>
        <end position="171"/>
    </location>
</feature>
<dbReference type="PATRIC" id="fig|272562.8.peg.569"/>
<dbReference type="InterPro" id="IPR003838">
    <property type="entry name" value="ABC3_permease_C"/>
</dbReference>
<keyword evidence="9" id="KW-1185">Reference proteome</keyword>
<evidence type="ECO:0000256" key="4">
    <source>
        <dbReference type="ARBA" id="ARBA00022989"/>
    </source>
</evidence>
<dbReference type="RefSeq" id="WP_010963696.1">
    <property type="nucleotide sequence ID" value="NC_003030.1"/>
</dbReference>
<dbReference type="OrthoDB" id="1937696at2"/>
<organism evidence="8 9">
    <name type="scientific">Clostridium acetobutylicum (strain ATCC 824 / DSM 792 / JCM 1419 / IAM 19013 / LMG 5710 / NBRC 13948 / NRRL B-527 / VKM B-1787 / 2291 / W)</name>
    <dbReference type="NCBI Taxonomy" id="272562"/>
    <lineage>
        <taxon>Bacteria</taxon>
        <taxon>Bacillati</taxon>
        <taxon>Bacillota</taxon>
        <taxon>Clostridia</taxon>
        <taxon>Eubacteriales</taxon>
        <taxon>Clostridiaceae</taxon>
        <taxon>Clostridium</taxon>
    </lineage>
</organism>
<keyword evidence="2" id="KW-1003">Cell membrane</keyword>